<reference evidence="2 3" key="1">
    <citation type="submission" date="2014-02" db="EMBL/GenBank/DDBJ databases">
        <title>Single nucleus genome sequencing reveals high similarity among nuclei of an endomycorrhizal fungus.</title>
        <authorList>
            <person name="Lin K."/>
            <person name="Geurts R."/>
            <person name="Zhang Z."/>
            <person name="Limpens E."/>
            <person name="Saunders D.G."/>
            <person name="Mu D."/>
            <person name="Pang E."/>
            <person name="Cao H."/>
            <person name="Cha H."/>
            <person name="Lin T."/>
            <person name="Zhou Q."/>
            <person name="Shang Y."/>
            <person name="Li Y."/>
            <person name="Ivanov S."/>
            <person name="Sharma T."/>
            <person name="Velzen R.V."/>
            <person name="Ruijter N.D."/>
            <person name="Aanen D.K."/>
            <person name="Win J."/>
            <person name="Kamoun S."/>
            <person name="Bisseling T."/>
            <person name="Huang S."/>
        </authorList>
    </citation>
    <scope>NUCLEOTIDE SEQUENCE [LARGE SCALE GENOMIC DNA]</scope>
    <source>
        <strain evidence="3">DAOM197198w</strain>
    </source>
</reference>
<dbReference type="Proteomes" id="UP000022910">
    <property type="component" value="Unassembled WGS sequence"/>
</dbReference>
<dbReference type="AlphaFoldDB" id="A0A015KG02"/>
<protein>
    <submittedName>
        <fullName evidence="2">Uncharacterized protein</fullName>
    </submittedName>
</protein>
<organism evidence="2 3">
    <name type="scientific">Rhizophagus irregularis (strain DAOM 197198w)</name>
    <name type="common">Glomus intraradices</name>
    <dbReference type="NCBI Taxonomy" id="1432141"/>
    <lineage>
        <taxon>Eukaryota</taxon>
        <taxon>Fungi</taxon>
        <taxon>Fungi incertae sedis</taxon>
        <taxon>Mucoromycota</taxon>
        <taxon>Glomeromycotina</taxon>
        <taxon>Glomeromycetes</taxon>
        <taxon>Glomerales</taxon>
        <taxon>Glomeraceae</taxon>
        <taxon>Rhizophagus</taxon>
    </lineage>
</organism>
<keyword evidence="3" id="KW-1185">Reference proteome</keyword>
<evidence type="ECO:0000313" key="3">
    <source>
        <dbReference type="Proteomes" id="UP000022910"/>
    </source>
</evidence>
<dbReference type="EMBL" id="JEMT01026716">
    <property type="protein sequence ID" value="EXX58546.1"/>
    <property type="molecule type" value="Genomic_DNA"/>
</dbReference>
<accession>A0A015KG02</accession>
<comment type="caution">
    <text evidence="2">The sequence shown here is derived from an EMBL/GenBank/DDBJ whole genome shotgun (WGS) entry which is preliminary data.</text>
</comment>
<gene>
    <name evidence="2" type="ORF">RirG_196970</name>
</gene>
<feature type="region of interest" description="Disordered" evidence="1">
    <location>
        <begin position="1"/>
        <end position="24"/>
    </location>
</feature>
<dbReference type="HOGENOM" id="CLU_068728_0_0_1"/>
<evidence type="ECO:0000256" key="1">
    <source>
        <dbReference type="SAM" id="MobiDB-lite"/>
    </source>
</evidence>
<sequence>MDKMDNKNKSDKMDKPDKPDKVNKLKKMDGISKMKLMDFCNEKIMRKSVFITFIVLLMTVFVQDESKWKSLNHMVLKILIPGMPHLPHPVHNPVVEQFTSCTTDLFRDISLAKIPAPGEITRHVDSYNTLAIMLRMSPAHKNTGASASRHLENYSELLYKAGDALREMFVESKTVHNTFEIEVKSMIDKFSRTPSIFMNSDFFKIRILKLEKAIMEFRTMVDDAMKLIIEVQQKTKVVSESLFEAQVEVGDYNIDNTSKRNFDLTAEAINDIKNMRGHLDETAAGLKEVRGKLKDYEINMNKVKVNLGVTIYEITNESLQHLKAAVDLWRESQTKFFNKQKKRAIGG</sequence>
<evidence type="ECO:0000313" key="2">
    <source>
        <dbReference type="EMBL" id="EXX58546.1"/>
    </source>
</evidence>
<dbReference type="OrthoDB" id="2362049at2759"/>
<proteinExistence type="predicted"/>
<name>A0A015KG02_RHIIW</name>